<gene>
    <name evidence="1" type="ORF">GCM10017786_32450</name>
</gene>
<organism evidence="1 2">
    <name type="scientific">Amycolatopsis deserti</name>
    <dbReference type="NCBI Taxonomy" id="185696"/>
    <lineage>
        <taxon>Bacteria</taxon>
        <taxon>Bacillati</taxon>
        <taxon>Actinomycetota</taxon>
        <taxon>Actinomycetes</taxon>
        <taxon>Pseudonocardiales</taxon>
        <taxon>Pseudonocardiaceae</taxon>
        <taxon>Amycolatopsis</taxon>
    </lineage>
</organism>
<protein>
    <submittedName>
        <fullName evidence="1">Uncharacterized protein</fullName>
    </submittedName>
</protein>
<dbReference type="EMBL" id="BNAU01000003">
    <property type="protein sequence ID" value="GHE97267.1"/>
    <property type="molecule type" value="Genomic_DNA"/>
</dbReference>
<comment type="caution">
    <text evidence="1">The sequence shown here is derived from an EMBL/GenBank/DDBJ whole genome shotgun (WGS) entry which is preliminary data.</text>
</comment>
<name>A0ABQ3J015_9PSEU</name>
<sequence length="169" mass="18888">MEGFEPRWLSGFAAVRREHGPRLAALVGRRLTAGWLAWERDSDCWWNDAPVVFDFGGEQVEISHRKFDELSITWNSIQVTRLLTDSMFHISWCNDVCHRLTALHGQVLSSVALLEWQGAQRDLGTGAVAVHLVFASGGSVTVANALDENELDFSAPGPHWRPHRLSRGS</sequence>
<dbReference type="RefSeq" id="WP_191245363.1">
    <property type="nucleotide sequence ID" value="NZ_BNAU01000003.1"/>
</dbReference>
<evidence type="ECO:0000313" key="1">
    <source>
        <dbReference type="EMBL" id="GHE97267.1"/>
    </source>
</evidence>
<dbReference type="Proteomes" id="UP000605897">
    <property type="component" value="Unassembled WGS sequence"/>
</dbReference>
<reference evidence="2" key="1">
    <citation type="journal article" date="2019" name="Int. J. Syst. Evol. Microbiol.">
        <title>The Global Catalogue of Microorganisms (GCM) 10K type strain sequencing project: providing services to taxonomists for standard genome sequencing and annotation.</title>
        <authorList>
            <consortium name="The Broad Institute Genomics Platform"/>
            <consortium name="The Broad Institute Genome Sequencing Center for Infectious Disease"/>
            <person name="Wu L."/>
            <person name="Ma J."/>
        </authorList>
    </citation>
    <scope>NUCLEOTIDE SEQUENCE [LARGE SCALE GENOMIC DNA]</scope>
    <source>
        <strain evidence="2">CGMCC 4.7677</strain>
    </source>
</reference>
<keyword evidence="2" id="KW-1185">Reference proteome</keyword>
<accession>A0ABQ3J015</accession>
<evidence type="ECO:0000313" key="2">
    <source>
        <dbReference type="Proteomes" id="UP000605897"/>
    </source>
</evidence>
<proteinExistence type="predicted"/>